<evidence type="ECO:0000313" key="3">
    <source>
        <dbReference type="Proteomes" id="UP000198432"/>
    </source>
</evidence>
<dbReference type="Pfam" id="PF26314">
    <property type="entry name" value="MptA_B_family"/>
    <property type="match status" value="1"/>
</dbReference>
<protein>
    <recommendedName>
        <fullName evidence="4">DUF2029 domain-containing protein</fullName>
    </recommendedName>
</protein>
<proteinExistence type="predicted"/>
<organism evidence="2 3">
    <name type="scientific">Pontibacter ummariensis</name>
    <dbReference type="NCBI Taxonomy" id="1610492"/>
    <lineage>
        <taxon>Bacteria</taxon>
        <taxon>Pseudomonadati</taxon>
        <taxon>Bacteroidota</taxon>
        <taxon>Cytophagia</taxon>
        <taxon>Cytophagales</taxon>
        <taxon>Hymenobacteraceae</taxon>
        <taxon>Pontibacter</taxon>
    </lineage>
</organism>
<evidence type="ECO:0000313" key="2">
    <source>
        <dbReference type="EMBL" id="SNT08277.1"/>
    </source>
</evidence>
<sequence length="450" mass="50799">MSTPKAPASIAIGFSAAAYLALAYATPRTDFSQLLWLYAALFGAYLYLINTRLPVWQGLAAAVLFRLLFLLAMPALSDDFYRFVWDGRLLTAGLNPFLHLPQYFLLPDAPQVAGITEELYSQLNSPNYYSVYPPVAQAVFWLGAWLFPGNLLGSVIVMRVVLLLAEAGSILLLLRLLRKMGLPDKQVLLYALNPLVILELVGNLHFEALMIFFLLLALYQLSYQRVAVSGVAFGLSVASKLLPLMFLPFLLRRLGLYQFTLFGLIVLLTLVATFYPLVSAEVLLNIFQSIDLYFQKFEFNASVYYLLRWLGYRLAGFNLIWVLGPFLSFVALVAILTMATVKKLGSMKRLAGYMAAALTVYLLLSTTVHPWYITTLVALTTMSRFRYAIVWSGLAILTYAAYRSSSYQESLELVALEYGIVFLWLTAELYLYRQRRRLENLANREEAVML</sequence>
<name>A0A239JR00_9BACT</name>
<dbReference type="RefSeq" id="WP_089321016.1">
    <property type="nucleotide sequence ID" value="NZ_FZOQ01000023.1"/>
</dbReference>
<dbReference type="AlphaFoldDB" id="A0A239JR00"/>
<keyword evidence="1" id="KW-0812">Transmembrane</keyword>
<feature type="transmembrane region" description="Helical" evidence="1">
    <location>
        <begin position="259"/>
        <end position="278"/>
    </location>
</feature>
<feature type="transmembrane region" description="Helical" evidence="1">
    <location>
        <begin position="151"/>
        <end position="174"/>
    </location>
</feature>
<feature type="transmembrane region" description="Helical" evidence="1">
    <location>
        <begin position="226"/>
        <end position="247"/>
    </location>
</feature>
<gene>
    <name evidence="2" type="ORF">SAMN06296052_12338</name>
</gene>
<feature type="transmembrane region" description="Helical" evidence="1">
    <location>
        <begin position="56"/>
        <end position="76"/>
    </location>
</feature>
<evidence type="ECO:0000256" key="1">
    <source>
        <dbReference type="SAM" id="Phobius"/>
    </source>
</evidence>
<accession>A0A239JR00</accession>
<keyword evidence="3" id="KW-1185">Reference proteome</keyword>
<keyword evidence="1" id="KW-1133">Transmembrane helix</keyword>
<feature type="transmembrane region" description="Helical" evidence="1">
    <location>
        <begin position="414"/>
        <end position="432"/>
    </location>
</feature>
<feature type="transmembrane region" description="Helical" evidence="1">
    <location>
        <begin position="33"/>
        <end position="49"/>
    </location>
</feature>
<feature type="transmembrane region" description="Helical" evidence="1">
    <location>
        <begin position="353"/>
        <end position="373"/>
    </location>
</feature>
<feature type="transmembrane region" description="Helical" evidence="1">
    <location>
        <begin position="195"/>
        <end position="220"/>
    </location>
</feature>
<evidence type="ECO:0008006" key="4">
    <source>
        <dbReference type="Google" id="ProtNLM"/>
    </source>
</evidence>
<feature type="transmembrane region" description="Helical" evidence="1">
    <location>
        <begin position="385"/>
        <end position="402"/>
    </location>
</feature>
<dbReference type="Proteomes" id="UP000198432">
    <property type="component" value="Unassembled WGS sequence"/>
</dbReference>
<dbReference type="OrthoDB" id="1491846at2"/>
<reference evidence="3" key="1">
    <citation type="submission" date="2017-06" db="EMBL/GenBank/DDBJ databases">
        <authorList>
            <person name="Varghese N."/>
            <person name="Submissions S."/>
        </authorList>
    </citation>
    <scope>NUCLEOTIDE SEQUENCE [LARGE SCALE GENOMIC DNA]</scope>
    <source>
        <strain evidence="3">NKM1</strain>
    </source>
</reference>
<keyword evidence="1" id="KW-0472">Membrane</keyword>
<dbReference type="EMBL" id="FZOQ01000023">
    <property type="protein sequence ID" value="SNT08277.1"/>
    <property type="molecule type" value="Genomic_DNA"/>
</dbReference>
<feature type="transmembrane region" description="Helical" evidence="1">
    <location>
        <begin position="319"/>
        <end position="341"/>
    </location>
</feature>